<gene>
    <name evidence="2" type="ORF">C6P37_06555</name>
</gene>
<dbReference type="AlphaFoldDB" id="A0A3E0K5X7"/>
<sequence>MRGSLPPENIFSGGVLPLALVPVPPGRRNPPVRDLASGSGWRGKDGVRPRRYGGISPGVLGRRGALFREILNRTPGTHLHGRENLRQSISFSDKKYFPGKATAAIRRNE</sequence>
<dbReference type="EMBL" id="QEWE01000015">
    <property type="protein sequence ID" value="REJ28912.1"/>
    <property type="molecule type" value="Genomic_DNA"/>
</dbReference>
<evidence type="ECO:0000313" key="3">
    <source>
        <dbReference type="Proteomes" id="UP000257014"/>
    </source>
</evidence>
<reference evidence="2 3" key="1">
    <citation type="submission" date="2018-03" db="EMBL/GenBank/DDBJ databases">
        <authorList>
            <person name="Keele B.F."/>
        </authorList>
    </citation>
    <scope>NUCLEOTIDE SEQUENCE [LARGE SCALE GENOMIC DNA]</scope>
    <source>
        <strain evidence="2">ZCTH4_d</strain>
    </source>
</reference>
<evidence type="ECO:0000313" key="2">
    <source>
        <dbReference type="EMBL" id="REJ28912.1"/>
    </source>
</evidence>
<organism evidence="2 3">
    <name type="scientific">Caldibacillus debilis</name>
    <dbReference type="NCBI Taxonomy" id="301148"/>
    <lineage>
        <taxon>Bacteria</taxon>
        <taxon>Bacillati</taxon>
        <taxon>Bacillota</taxon>
        <taxon>Bacilli</taxon>
        <taxon>Bacillales</taxon>
        <taxon>Bacillaceae</taxon>
        <taxon>Caldibacillus</taxon>
    </lineage>
</organism>
<evidence type="ECO:0000256" key="1">
    <source>
        <dbReference type="SAM" id="MobiDB-lite"/>
    </source>
</evidence>
<accession>A0A3E0K5X7</accession>
<proteinExistence type="predicted"/>
<protein>
    <submittedName>
        <fullName evidence="2">Uncharacterized protein</fullName>
    </submittedName>
</protein>
<comment type="caution">
    <text evidence="2">The sequence shown here is derived from an EMBL/GenBank/DDBJ whole genome shotgun (WGS) entry which is preliminary data.</text>
</comment>
<feature type="region of interest" description="Disordered" evidence="1">
    <location>
        <begin position="28"/>
        <end position="55"/>
    </location>
</feature>
<dbReference type="Proteomes" id="UP000257014">
    <property type="component" value="Unassembled WGS sequence"/>
</dbReference>
<name>A0A3E0K5X7_9BACI</name>